<dbReference type="InterPro" id="IPR036397">
    <property type="entry name" value="RNaseH_sf"/>
</dbReference>
<accession>A6U8R2</accession>
<dbReference type="SUPFAM" id="SSF53098">
    <property type="entry name" value="Ribonuclease H-like"/>
    <property type="match status" value="1"/>
</dbReference>
<dbReference type="KEGG" id="smd:Smed_1192"/>
<feature type="region of interest" description="Disordered" evidence="1">
    <location>
        <begin position="695"/>
        <end position="740"/>
    </location>
</feature>
<dbReference type="PATRIC" id="fig|366394.8.peg.4323"/>
<sequence>MHATLPFRLTELDRITIDDVEYVFDCELPGETIFIDRSSRRARPIKNSEIIEFHHTDRMIVEPGYYHAKAIERRSVMTVEALSQIGDKSLADAMNRKLWCDLVLRAKAERNVRREGGIELMLEKIAAEYRAANGKSIANNGGRLQQSNSRPFELTPPPLRTLNDWLGKYRKADFDISGLIDKYSTQSKGKTIFTDEERNLHARFVLKYASRTKPSIRHLHRRMKATFNRINRGRGLPRGEGLRWISETYLREKINELPDFFKMTGREGERKARLYYQIVRQGASKGIPLQRVEADEYHVDLQTILVDTIVWKELTPEQRRALSTVRLWFSGVIDVATKCILAFRVFVEDPKIESALATFDMTTRDKTALAKAAGCKFPWEMCGQIQSAGMDSATWFVADAVKGALHDAGCTTVYPPSGEPYLRGTIERFFRTIAFLGLQDFCGRTFGNVVEKGDAKPEQEAVIRTDLLAQIFTRLIVDVYHNTPHTGLWGATPRQAWLELTKEHKPAPAPVGYLRRNIYGTPAVRKITKEGIVNDYIQYQSLAIQQIRRDDTDIDIDIKYDRFDLSEITLIWKDGVLRVPATLPGLKNVTIWQWAAAKKRLRIEDRENLLLTEDAIADALEWAAQQHETSLEELERASPILTDERYHLTNDHRERFIRTADTRSPEAVAVRQQAPDVPELALLFGRAAAPIANAPEVAKPDRTLRETNVPKREKVRKANQQNSAADEAAVPPDDEFGILD</sequence>
<proteinExistence type="predicted"/>
<dbReference type="RefSeq" id="WP_011975360.1">
    <property type="nucleotide sequence ID" value="NC_009636.1"/>
</dbReference>
<reference evidence="3" key="1">
    <citation type="submission" date="2007-06" db="EMBL/GenBank/DDBJ databases">
        <title>Complete sequence of Sinorhizobium medicae WSM419 chromosome.</title>
        <authorList>
            <consortium name="US DOE Joint Genome Institute"/>
            <person name="Copeland A."/>
            <person name="Lucas S."/>
            <person name="Lapidus A."/>
            <person name="Barry K."/>
            <person name="Glavina del Rio T."/>
            <person name="Dalin E."/>
            <person name="Tice H."/>
            <person name="Pitluck S."/>
            <person name="Chain P."/>
            <person name="Malfatti S."/>
            <person name="Shin M."/>
            <person name="Vergez L."/>
            <person name="Schmutz J."/>
            <person name="Larimer F."/>
            <person name="Land M."/>
            <person name="Hauser L."/>
            <person name="Kyrpides N."/>
            <person name="Mikhailova N."/>
            <person name="Reeve W.G."/>
            <person name="Richardson P."/>
        </authorList>
    </citation>
    <scope>NUCLEOTIDE SEQUENCE [LARGE SCALE GENOMIC DNA]</scope>
    <source>
        <strain evidence="3">WSM419</strain>
    </source>
</reference>
<dbReference type="OrthoDB" id="5287589at2"/>
<evidence type="ECO:0000256" key="1">
    <source>
        <dbReference type="SAM" id="MobiDB-lite"/>
    </source>
</evidence>
<dbReference type="eggNOG" id="COG2801">
    <property type="taxonomic scope" value="Bacteria"/>
</dbReference>
<evidence type="ECO:0000313" key="2">
    <source>
        <dbReference type="EMBL" id="ABR60042.1"/>
    </source>
</evidence>
<feature type="compositionally biased region" description="Basic and acidic residues" evidence="1">
    <location>
        <begin position="698"/>
        <end position="712"/>
    </location>
</feature>
<gene>
    <name evidence="2" type="ordered locus">Smed_1192</name>
</gene>
<dbReference type="AlphaFoldDB" id="A6U8R2"/>
<dbReference type="Gene3D" id="3.30.420.10">
    <property type="entry name" value="Ribonuclease H-like superfamily/Ribonuclease H"/>
    <property type="match status" value="1"/>
</dbReference>
<name>A6U8R2_SINMW</name>
<organism evidence="2 3">
    <name type="scientific">Sinorhizobium medicae (strain WSM419)</name>
    <name type="common">Ensifer medicae</name>
    <dbReference type="NCBI Taxonomy" id="366394"/>
    <lineage>
        <taxon>Bacteria</taxon>
        <taxon>Pseudomonadati</taxon>
        <taxon>Pseudomonadota</taxon>
        <taxon>Alphaproteobacteria</taxon>
        <taxon>Hyphomicrobiales</taxon>
        <taxon>Rhizobiaceae</taxon>
        <taxon>Sinorhizobium/Ensifer group</taxon>
        <taxon>Sinorhizobium</taxon>
    </lineage>
</organism>
<dbReference type="Proteomes" id="UP000001108">
    <property type="component" value="Chromosome"/>
</dbReference>
<evidence type="ECO:0000313" key="3">
    <source>
        <dbReference type="Proteomes" id="UP000001108"/>
    </source>
</evidence>
<dbReference type="GO" id="GO:0003676">
    <property type="term" value="F:nucleic acid binding"/>
    <property type="evidence" value="ECO:0007669"/>
    <property type="project" value="InterPro"/>
</dbReference>
<dbReference type="HOGENOM" id="CLU_018861_0_0_5"/>
<protein>
    <submittedName>
        <fullName evidence="2">Integrase, catalytic region</fullName>
    </submittedName>
</protein>
<dbReference type="InterPro" id="IPR012337">
    <property type="entry name" value="RNaseH-like_sf"/>
</dbReference>
<dbReference type="STRING" id="366394.Smed_1192"/>
<dbReference type="EMBL" id="CP000738">
    <property type="protein sequence ID" value="ABR60042.1"/>
    <property type="molecule type" value="Genomic_DNA"/>
</dbReference>
<reference evidence="2 3" key="2">
    <citation type="journal article" date="2010" name="Stand. Genomic Sci.">
        <title>Complete genome sequence of the Medicago microsymbiont Ensifer (Sinorhizobium) medicae strain WSM419.</title>
        <authorList>
            <person name="Reeve W."/>
            <person name="Chain P."/>
            <person name="O'Hara G."/>
            <person name="Ardley J."/>
            <person name="Nandesena K."/>
            <person name="Brau L."/>
            <person name="Tiwari R."/>
            <person name="Malfatti S."/>
            <person name="Kiss H."/>
            <person name="Lapidus A."/>
            <person name="Copeland A."/>
            <person name="Nolan M."/>
            <person name="Land M."/>
            <person name="Hauser L."/>
            <person name="Chang Y.J."/>
            <person name="Ivanova N."/>
            <person name="Mavromatis K."/>
            <person name="Markowitz V."/>
            <person name="Kyrpides N."/>
            <person name="Gollagher M."/>
            <person name="Yates R."/>
            <person name="Dilworth M."/>
            <person name="Howieson J."/>
        </authorList>
    </citation>
    <scope>NUCLEOTIDE SEQUENCE [LARGE SCALE GENOMIC DNA]</scope>
    <source>
        <strain evidence="2 3">WSM419</strain>
    </source>
</reference>